<dbReference type="Pfam" id="PF14361">
    <property type="entry name" value="RsbRD_N"/>
    <property type="match status" value="1"/>
</dbReference>
<feature type="compositionally biased region" description="Polar residues" evidence="1">
    <location>
        <begin position="403"/>
        <end position="421"/>
    </location>
</feature>
<feature type="domain" description="PucR C-terminal helix-turn-helix" evidence="2">
    <location>
        <begin position="340"/>
        <end position="397"/>
    </location>
</feature>
<dbReference type="InterPro" id="IPR025751">
    <property type="entry name" value="RsbRD_N_dom"/>
</dbReference>
<comment type="caution">
    <text evidence="4">The sequence shown here is derived from an EMBL/GenBank/DDBJ whole genome shotgun (WGS) entry which is preliminary data.</text>
</comment>
<reference evidence="4 5" key="1">
    <citation type="submission" date="2018-07" db="EMBL/GenBank/DDBJ databases">
        <title>Genomic Encyclopedia of Type Strains, Phase IV (KMG-IV): sequencing the most valuable type-strain genomes for metagenomic binning, comparative biology and taxonomic classification.</title>
        <authorList>
            <person name="Goeker M."/>
        </authorList>
    </citation>
    <scope>NUCLEOTIDE SEQUENCE [LARGE SCALE GENOMIC DNA]</scope>
    <source>
        <strain evidence="4 5">DSM 44952</strain>
    </source>
</reference>
<proteinExistence type="predicted"/>
<dbReference type="OrthoDB" id="4535840at2"/>
<dbReference type="PANTHER" id="PTHR33744:SF7">
    <property type="entry name" value="PUCR FAMILY TRANSCRIPTIONAL REGULATOR"/>
    <property type="match status" value="1"/>
</dbReference>
<dbReference type="Pfam" id="PF13556">
    <property type="entry name" value="HTH_30"/>
    <property type="match status" value="1"/>
</dbReference>
<organism evidence="4 5">
    <name type="scientific">Nocardia mexicana</name>
    <dbReference type="NCBI Taxonomy" id="279262"/>
    <lineage>
        <taxon>Bacteria</taxon>
        <taxon>Bacillati</taxon>
        <taxon>Actinomycetota</taxon>
        <taxon>Actinomycetes</taxon>
        <taxon>Mycobacteriales</taxon>
        <taxon>Nocardiaceae</taxon>
        <taxon>Nocardia</taxon>
    </lineage>
</organism>
<evidence type="ECO:0000259" key="3">
    <source>
        <dbReference type="Pfam" id="PF14361"/>
    </source>
</evidence>
<dbReference type="RefSeq" id="WP_068020781.1">
    <property type="nucleotide sequence ID" value="NZ_QQAZ01000003.1"/>
</dbReference>
<protein>
    <submittedName>
        <fullName evidence="4">PucR-like helix-turn-helix protein</fullName>
    </submittedName>
</protein>
<dbReference type="Proteomes" id="UP000255355">
    <property type="component" value="Unassembled WGS sequence"/>
</dbReference>
<evidence type="ECO:0000256" key="1">
    <source>
        <dbReference type="SAM" id="MobiDB-lite"/>
    </source>
</evidence>
<dbReference type="STRING" id="1210089.GCA_001613165_03558"/>
<dbReference type="Gene3D" id="1.10.10.2840">
    <property type="entry name" value="PucR C-terminal helix-turn-helix domain"/>
    <property type="match status" value="1"/>
</dbReference>
<dbReference type="AlphaFoldDB" id="A0A370H7S1"/>
<sequence>MAEAHTVEQPMLVAGRPFATPLKDVRNLSRKMVGHFVETVLPCRTMPTDVVSGDFTSATRLCLELAVAMYEGSDVPEKIRRLEDAAAGWAREGIPLGTIHRAVHEGFRLGTDLVHAHATAADFDGVKNAARRVFDVLETITVAISDAYVKELRAVAGEHHHAVHTLTTALMSGHPTSTMARECGIDLVDSYHVVALSISPHPDEHNPAMDGKVVARRKLRRVQAALAACLGENPLSLLSVDGGTVLIPATTSTDIEGVVEDLSAAALVPVTATIVHAAPHAIPDAVSQAHQLLDTVQHLRARPGLHRMDTFAAEYQITRPGPGRDALGAVLTPLDGHPELLETLRVHLANNLNRQRSAHNLHVHTNTIDYRLKRIGHLTGCDPMTASGLWYLRSALIARTYTTNQSRPPANTNPNNQSQSPRRPAGDPSARAD</sequence>
<dbReference type="InterPro" id="IPR051448">
    <property type="entry name" value="CdaR-like_regulators"/>
</dbReference>
<dbReference type="PANTHER" id="PTHR33744">
    <property type="entry name" value="CARBOHYDRATE DIACID REGULATOR"/>
    <property type="match status" value="1"/>
</dbReference>
<feature type="domain" description="RsbT co-antagonist protein RsbRD N-terminal" evidence="3">
    <location>
        <begin position="28"/>
        <end position="162"/>
    </location>
</feature>
<evidence type="ECO:0000313" key="5">
    <source>
        <dbReference type="Proteomes" id="UP000255355"/>
    </source>
</evidence>
<evidence type="ECO:0000259" key="2">
    <source>
        <dbReference type="Pfam" id="PF13556"/>
    </source>
</evidence>
<feature type="region of interest" description="Disordered" evidence="1">
    <location>
        <begin position="403"/>
        <end position="433"/>
    </location>
</feature>
<keyword evidence="5" id="KW-1185">Reference proteome</keyword>
<dbReference type="InterPro" id="IPR025736">
    <property type="entry name" value="PucR_C-HTH_dom"/>
</dbReference>
<dbReference type="InterPro" id="IPR042070">
    <property type="entry name" value="PucR_C-HTH_sf"/>
</dbReference>
<accession>A0A370H7S1</accession>
<name>A0A370H7S1_9NOCA</name>
<evidence type="ECO:0000313" key="4">
    <source>
        <dbReference type="EMBL" id="RDI52715.1"/>
    </source>
</evidence>
<gene>
    <name evidence="4" type="ORF">DFR68_10399</name>
</gene>
<dbReference type="EMBL" id="QQAZ01000003">
    <property type="protein sequence ID" value="RDI52715.1"/>
    <property type="molecule type" value="Genomic_DNA"/>
</dbReference>